<dbReference type="InterPro" id="IPR004739">
    <property type="entry name" value="GMP_synth_GATase"/>
</dbReference>
<proteinExistence type="inferred from homology"/>
<dbReference type="PRINTS" id="PR00097">
    <property type="entry name" value="ANTSNTHASEII"/>
</dbReference>
<sequence length="188" mass="21196">MKIDVIDNGGQWTHREWRVLRELGVESKIVPNTADTHELDGLDGLVLSGGAPSIVSELGKLGNISNFFNHHDFPIFGICVGAQFIALHYGGEVGPGEHPEFGKTEINFSQTEGILRGIPAKIIAWENHNDEIKKLPEDFNLYGYSRYCKVQAFGHKNERIFGVQFHPEVENTQFGKEIFKNFIDICKR</sequence>
<dbReference type="EMBL" id="CP133772">
    <property type="protein sequence ID" value="WYY00012.1"/>
    <property type="molecule type" value="Genomic_DNA"/>
</dbReference>
<evidence type="ECO:0000256" key="5">
    <source>
        <dbReference type="ARBA" id="ARBA00022755"/>
    </source>
</evidence>
<evidence type="ECO:0000256" key="7">
    <source>
        <dbReference type="ARBA" id="ARBA00022962"/>
    </source>
</evidence>
<dbReference type="EC" id="6.3.5.2" evidence="8"/>
<comment type="subunit">
    <text evidence="8">Heterodimer composed of a glutamine amidotransferase subunit (A) and a GMP-binding subunit (B).</text>
</comment>
<dbReference type="AlphaFoldDB" id="A0AAX4NEU8"/>
<feature type="active site" description="Nucleophile" evidence="8">
    <location>
        <position position="79"/>
    </location>
</feature>
<organism evidence="10 11">
    <name type="scientific">Oxyplasma meridianum</name>
    <dbReference type="NCBI Taxonomy" id="3073602"/>
    <lineage>
        <taxon>Archaea</taxon>
        <taxon>Methanobacteriati</taxon>
        <taxon>Thermoplasmatota</taxon>
        <taxon>Thermoplasmata</taxon>
        <taxon>Thermoplasmatales</taxon>
        <taxon>Thermoplasmataceae</taxon>
        <taxon>Oxyplasma</taxon>
    </lineage>
</organism>
<dbReference type="SUPFAM" id="SSF52317">
    <property type="entry name" value="Class I glutamine amidotransferase-like"/>
    <property type="match status" value="1"/>
</dbReference>
<evidence type="ECO:0000313" key="11">
    <source>
        <dbReference type="Proteomes" id="UP001451606"/>
    </source>
</evidence>
<keyword evidence="5 8" id="KW-0658">Purine biosynthesis</keyword>
<dbReference type="GO" id="GO:0003921">
    <property type="term" value="F:GMP synthase activity"/>
    <property type="evidence" value="ECO:0007669"/>
    <property type="project" value="TreeGrafter"/>
</dbReference>
<dbReference type="InterPro" id="IPR023686">
    <property type="entry name" value="GMP_synthase_A"/>
</dbReference>
<comment type="function">
    <text evidence="1 8">Catalyzes the synthesis of GMP from XMP.</text>
</comment>
<dbReference type="Pfam" id="PF00117">
    <property type="entry name" value="GATase"/>
    <property type="match status" value="1"/>
</dbReference>
<keyword evidence="6 8" id="KW-0067">ATP-binding</keyword>
<dbReference type="KEGG" id="omr:OXIME_000563"/>
<dbReference type="PRINTS" id="PR00096">
    <property type="entry name" value="GATASE"/>
</dbReference>
<evidence type="ECO:0000256" key="3">
    <source>
        <dbReference type="ARBA" id="ARBA00022741"/>
    </source>
</evidence>
<evidence type="ECO:0000256" key="6">
    <source>
        <dbReference type="ARBA" id="ARBA00022840"/>
    </source>
</evidence>
<dbReference type="PANTHER" id="PTHR11922:SF2">
    <property type="entry name" value="GMP SYNTHASE [GLUTAMINE-HYDROLYZING]"/>
    <property type="match status" value="1"/>
</dbReference>
<comment type="pathway">
    <text evidence="8">Purine metabolism; GMP biosynthesis; GMP from XMP (L-Gln route): step 1/1.</text>
</comment>
<keyword evidence="3 8" id="KW-0547">Nucleotide-binding</keyword>
<feature type="active site" evidence="8">
    <location>
        <position position="168"/>
    </location>
</feature>
<accession>A0AAX4NEU8</accession>
<name>A0AAX4NEU8_9ARCH</name>
<evidence type="ECO:0000259" key="9">
    <source>
        <dbReference type="Pfam" id="PF00117"/>
    </source>
</evidence>
<dbReference type="Proteomes" id="UP001451606">
    <property type="component" value="Chromosome"/>
</dbReference>
<dbReference type="InterPro" id="IPR017926">
    <property type="entry name" value="GATASE"/>
</dbReference>
<keyword evidence="11" id="KW-1185">Reference proteome</keyword>
<dbReference type="HAMAP" id="MF_01510">
    <property type="entry name" value="GMP_synthase_A"/>
    <property type="match status" value="1"/>
</dbReference>
<dbReference type="GO" id="GO:0005829">
    <property type="term" value="C:cytosol"/>
    <property type="evidence" value="ECO:0007669"/>
    <property type="project" value="TreeGrafter"/>
</dbReference>
<dbReference type="PANTHER" id="PTHR11922">
    <property type="entry name" value="GMP SYNTHASE-RELATED"/>
    <property type="match status" value="1"/>
</dbReference>
<feature type="domain" description="Glutamine amidotransferase" evidence="9">
    <location>
        <begin position="5"/>
        <end position="183"/>
    </location>
</feature>
<keyword evidence="4 8" id="KW-0332">GMP biosynthesis</keyword>
<dbReference type="PROSITE" id="PS51273">
    <property type="entry name" value="GATASE_TYPE_1"/>
    <property type="match status" value="1"/>
</dbReference>
<dbReference type="NCBIfam" id="NF001975">
    <property type="entry name" value="PRK00758.1"/>
    <property type="match status" value="1"/>
</dbReference>
<evidence type="ECO:0000256" key="1">
    <source>
        <dbReference type="ARBA" id="ARBA00002332"/>
    </source>
</evidence>
<feature type="active site" evidence="8">
    <location>
        <position position="166"/>
    </location>
</feature>
<keyword evidence="7 8" id="KW-0315">Glutamine amidotransferase</keyword>
<protein>
    <recommendedName>
        <fullName evidence="8">GMP synthase [glutamine-hydrolyzing] subunit A</fullName>
        <ecNumber evidence="8">6.3.5.2</ecNumber>
    </recommendedName>
    <alternativeName>
        <fullName evidence="8">Glutamine amidotransferase</fullName>
    </alternativeName>
</protein>
<dbReference type="InterPro" id="IPR029062">
    <property type="entry name" value="Class_I_gatase-like"/>
</dbReference>
<dbReference type="RefSeq" id="WP_393971968.1">
    <property type="nucleotide sequence ID" value="NZ_CP133772.1"/>
</dbReference>
<gene>
    <name evidence="8" type="primary">guaAA</name>
    <name evidence="10" type="ORF">OXIME_000563</name>
</gene>
<keyword evidence="2 8" id="KW-0436">Ligase</keyword>
<evidence type="ECO:0000256" key="8">
    <source>
        <dbReference type="HAMAP-Rule" id="MF_01510"/>
    </source>
</evidence>
<comment type="catalytic activity">
    <reaction evidence="8">
        <text>XMP + L-glutamine + ATP + H2O = GMP + L-glutamate + AMP + diphosphate + 2 H(+)</text>
        <dbReference type="Rhea" id="RHEA:11680"/>
        <dbReference type="ChEBI" id="CHEBI:15377"/>
        <dbReference type="ChEBI" id="CHEBI:15378"/>
        <dbReference type="ChEBI" id="CHEBI:29985"/>
        <dbReference type="ChEBI" id="CHEBI:30616"/>
        <dbReference type="ChEBI" id="CHEBI:33019"/>
        <dbReference type="ChEBI" id="CHEBI:57464"/>
        <dbReference type="ChEBI" id="CHEBI:58115"/>
        <dbReference type="ChEBI" id="CHEBI:58359"/>
        <dbReference type="ChEBI" id="CHEBI:456215"/>
        <dbReference type="EC" id="6.3.5.2"/>
    </reaction>
</comment>
<dbReference type="GO" id="GO:0005524">
    <property type="term" value="F:ATP binding"/>
    <property type="evidence" value="ECO:0007669"/>
    <property type="project" value="UniProtKB-KW"/>
</dbReference>
<evidence type="ECO:0000313" key="10">
    <source>
        <dbReference type="EMBL" id="WYY00012.1"/>
    </source>
</evidence>
<reference evidence="10 11" key="1">
    <citation type="submission" date="2023-09" db="EMBL/GenBank/DDBJ databases">
        <authorList>
            <person name="Golyshina O.V."/>
            <person name="Lunev E.A."/>
            <person name="Bargiela R."/>
            <person name="Gaines M.C."/>
            <person name="Daum B."/>
            <person name="Bale N.J."/>
            <person name="Koenen M."/>
            <person name="Sinninghe Damst J.S."/>
            <person name="Yakimov M."/>
            <person name="Golyshin P.N."/>
        </authorList>
    </citation>
    <scope>NUCLEOTIDE SEQUENCE [LARGE SCALE GENOMIC DNA]</scope>
    <source>
        <strain evidence="10 11">M1</strain>
    </source>
</reference>
<evidence type="ECO:0000256" key="4">
    <source>
        <dbReference type="ARBA" id="ARBA00022749"/>
    </source>
</evidence>
<evidence type="ECO:0000256" key="2">
    <source>
        <dbReference type="ARBA" id="ARBA00022598"/>
    </source>
</evidence>
<dbReference type="GeneID" id="95967292"/>
<dbReference type="FunFam" id="3.40.50.880:FF:000047">
    <property type="entry name" value="GMP synthase [glutamine-hydrolyzing] subunit A"/>
    <property type="match status" value="1"/>
</dbReference>
<dbReference type="Gene3D" id="3.40.50.880">
    <property type="match status" value="1"/>
</dbReference>
<dbReference type="NCBIfam" id="TIGR00888">
    <property type="entry name" value="guaA_Nterm"/>
    <property type="match status" value="1"/>
</dbReference>